<sequence>MGEFSMIPESTEYKEFRYRWVILLVYCFENAMNSMLWITFSPITTETHKVILTNRLMELMSFELRCVLYYLCLYIRF</sequence>
<evidence type="ECO:0000313" key="2">
    <source>
        <dbReference type="EMBL" id="CAG9325768.1"/>
    </source>
</evidence>
<reference evidence="2" key="1">
    <citation type="submission" date="2021-09" db="EMBL/GenBank/DDBJ databases">
        <authorList>
            <consortium name="AG Swart"/>
            <person name="Singh M."/>
            <person name="Singh A."/>
            <person name="Seah K."/>
            <person name="Emmerich C."/>
        </authorList>
    </citation>
    <scope>NUCLEOTIDE SEQUENCE</scope>
    <source>
        <strain evidence="2">ATCC30299</strain>
    </source>
</reference>
<accession>A0AAU9JIF9</accession>
<evidence type="ECO:0000313" key="3">
    <source>
        <dbReference type="Proteomes" id="UP001162131"/>
    </source>
</evidence>
<keyword evidence="1" id="KW-0472">Membrane</keyword>
<dbReference type="AlphaFoldDB" id="A0AAU9JIF9"/>
<dbReference type="EMBL" id="CAJZBQ010000039">
    <property type="protein sequence ID" value="CAG9325768.1"/>
    <property type="molecule type" value="Genomic_DNA"/>
</dbReference>
<dbReference type="Proteomes" id="UP001162131">
    <property type="component" value="Unassembled WGS sequence"/>
</dbReference>
<proteinExistence type="predicted"/>
<name>A0AAU9JIF9_9CILI</name>
<organism evidence="2 3">
    <name type="scientific">Blepharisma stoltei</name>
    <dbReference type="NCBI Taxonomy" id="1481888"/>
    <lineage>
        <taxon>Eukaryota</taxon>
        <taxon>Sar</taxon>
        <taxon>Alveolata</taxon>
        <taxon>Ciliophora</taxon>
        <taxon>Postciliodesmatophora</taxon>
        <taxon>Heterotrichea</taxon>
        <taxon>Heterotrichida</taxon>
        <taxon>Blepharismidae</taxon>
        <taxon>Blepharisma</taxon>
    </lineage>
</organism>
<keyword evidence="3" id="KW-1185">Reference proteome</keyword>
<gene>
    <name evidence="2" type="ORF">BSTOLATCC_MIC39562</name>
</gene>
<keyword evidence="1" id="KW-0812">Transmembrane</keyword>
<comment type="caution">
    <text evidence="2">The sequence shown here is derived from an EMBL/GenBank/DDBJ whole genome shotgun (WGS) entry which is preliminary data.</text>
</comment>
<evidence type="ECO:0000256" key="1">
    <source>
        <dbReference type="SAM" id="Phobius"/>
    </source>
</evidence>
<feature type="transmembrane region" description="Helical" evidence="1">
    <location>
        <begin position="20"/>
        <end position="39"/>
    </location>
</feature>
<protein>
    <submittedName>
        <fullName evidence="2">Uncharacterized protein</fullName>
    </submittedName>
</protein>
<keyword evidence="1" id="KW-1133">Transmembrane helix</keyword>